<comment type="caution">
    <text evidence="1">The sequence shown here is derived from an EMBL/GenBank/DDBJ whole genome shotgun (WGS) entry which is preliminary data.</text>
</comment>
<dbReference type="AlphaFoldDB" id="A0A2P6PBU6"/>
<proteinExistence type="predicted"/>
<organism evidence="1 2">
    <name type="scientific">Rosa chinensis</name>
    <name type="common">China rose</name>
    <dbReference type="NCBI Taxonomy" id="74649"/>
    <lineage>
        <taxon>Eukaryota</taxon>
        <taxon>Viridiplantae</taxon>
        <taxon>Streptophyta</taxon>
        <taxon>Embryophyta</taxon>
        <taxon>Tracheophyta</taxon>
        <taxon>Spermatophyta</taxon>
        <taxon>Magnoliopsida</taxon>
        <taxon>eudicotyledons</taxon>
        <taxon>Gunneridae</taxon>
        <taxon>Pentapetalae</taxon>
        <taxon>rosids</taxon>
        <taxon>fabids</taxon>
        <taxon>Rosales</taxon>
        <taxon>Rosaceae</taxon>
        <taxon>Rosoideae</taxon>
        <taxon>Rosoideae incertae sedis</taxon>
        <taxon>Rosa</taxon>
    </lineage>
</organism>
<accession>A0A2P6PBU6</accession>
<gene>
    <name evidence="1" type="ORF">RchiOBHm_Chr7g0216831</name>
</gene>
<name>A0A2P6PBU6_ROSCH</name>
<keyword evidence="2" id="KW-1185">Reference proteome</keyword>
<evidence type="ECO:0000313" key="1">
    <source>
        <dbReference type="EMBL" id="PRQ19403.1"/>
    </source>
</evidence>
<dbReference type="Gramene" id="PRQ19403">
    <property type="protein sequence ID" value="PRQ19403"/>
    <property type="gene ID" value="RchiOBHm_Chr7g0216831"/>
</dbReference>
<dbReference type="Proteomes" id="UP000238479">
    <property type="component" value="Chromosome 7"/>
</dbReference>
<reference evidence="1 2" key="1">
    <citation type="journal article" date="2018" name="Nat. Genet.">
        <title>The Rosa genome provides new insights in the design of modern roses.</title>
        <authorList>
            <person name="Bendahmane M."/>
        </authorList>
    </citation>
    <scope>NUCLEOTIDE SEQUENCE [LARGE SCALE GENOMIC DNA]</scope>
    <source>
        <strain evidence="2">cv. Old Blush</strain>
    </source>
</reference>
<evidence type="ECO:0000313" key="2">
    <source>
        <dbReference type="Proteomes" id="UP000238479"/>
    </source>
</evidence>
<sequence>MDPQQIYTLLGPNRIPQVTIRGKKSARINIPPLCSIARLLLLVDIDVFFLIISHPHLQREQ</sequence>
<dbReference type="EMBL" id="PDCK01000045">
    <property type="protein sequence ID" value="PRQ19403.1"/>
    <property type="molecule type" value="Genomic_DNA"/>
</dbReference>
<protein>
    <submittedName>
        <fullName evidence="1">Uncharacterized protein</fullName>
    </submittedName>
</protein>